<evidence type="ECO:0000313" key="3">
    <source>
        <dbReference type="Proteomes" id="UP001465976"/>
    </source>
</evidence>
<evidence type="ECO:0008006" key="4">
    <source>
        <dbReference type="Google" id="ProtNLM"/>
    </source>
</evidence>
<evidence type="ECO:0000256" key="1">
    <source>
        <dbReference type="SAM" id="MobiDB-lite"/>
    </source>
</evidence>
<keyword evidence="3" id="KW-1185">Reference proteome</keyword>
<protein>
    <recommendedName>
        <fullName evidence="4">Carboxylesterase type B domain-containing protein</fullName>
    </recommendedName>
</protein>
<dbReference type="InterPro" id="IPR029058">
    <property type="entry name" value="AB_hydrolase_fold"/>
</dbReference>
<evidence type="ECO:0000313" key="2">
    <source>
        <dbReference type="EMBL" id="KAL0565379.1"/>
    </source>
</evidence>
<dbReference type="EMBL" id="JBAHYK010002290">
    <property type="protein sequence ID" value="KAL0565379.1"/>
    <property type="molecule type" value="Genomic_DNA"/>
</dbReference>
<sequence length="140" mass="15771">MARAFNTKVWAYRYDQPNPVLGSAVVAHSAESWMMFNGTRTGNNGTATFSPLDETQLAFSGELIAYWVSFVRDYDPNSFKLSTSPEWVGWGGGEEGGRQMVLRQGGEERDRKGSGSYVEDEDQEERRCDFVARKVGREQN</sequence>
<dbReference type="Gene3D" id="3.40.50.1820">
    <property type="entry name" value="alpha/beta hydrolase"/>
    <property type="match status" value="1"/>
</dbReference>
<comment type="caution">
    <text evidence="2">The sequence shown here is derived from an EMBL/GenBank/DDBJ whole genome shotgun (WGS) entry which is preliminary data.</text>
</comment>
<name>A0ABR3ER46_9AGAR</name>
<proteinExistence type="predicted"/>
<feature type="region of interest" description="Disordered" evidence="1">
    <location>
        <begin position="92"/>
        <end position="124"/>
    </location>
</feature>
<accession>A0ABR3ER46</accession>
<reference evidence="2 3" key="1">
    <citation type="submission" date="2024-02" db="EMBL/GenBank/DDBJ databases">
        <title>A draft genome for the cacao thread blight pathogen Marasmius crinis-equi.</title>
        <authorList>
            <person name="Cohen S.P."/>
            <person name="Baruah I.K."/>
            <person name="Amoako-Attah I."/>
            <person name="Bukari Y."/>
            <person name="Meinhardt L.W."/>
            <person name="Bailey B.A."/>
        </authorList>
    </citation>
    <scope>NUCLEOTIDE SEQUENCE [LARGE SCALE GENOMIC DNA]</scope>
    <source>
        <strain evidence="2 3">GH-76</strain>
    </source>
</reference>
<dbReference type="SUPFAM" id="SSF53474">
    <property type="entry name" value="alpha/beta-Hydrolases"/>
    <property type="match status" value="1"/>
</dbReference>
<organism evidence="2 3">
    <name type="scientific">Marasmius crinis-equi</name>
    <dbReference type="NCBI Taxonomy" id="585013"/>
    <lineage>
        <taxon>Eukaryota</taxon>
        <taxon>Fungi</taxon>
        <taxon>Dikarya</taxon>
        <taxon>Basidiomycota</taxon>
        <taxon>Agaricomycotina</taxon>
        <taxon>Agaricomycetes</taxon>
        <taxon>Agaricomycetidae</taxon>
        <taxon>Agaricales</taxon>
        <taxon>Marasmiineae</taxon>
        <taxon>Marasmiaceae</taxon>
        <taxon>Marasmius</taxon>
    </lineage>
</organism>
<dbReference type="Proteomes" id="UP001465976">
    <property type="component" value="Unassembled WGS sequence"/>
</dbReference>
<gene>
    <name evidence="2" type="ORF">V5O48_016646</name>
</gene>